<dbReference type="EMBL" id="SMKW01000065">
    <property type="protein sequence ID" value="TDD40915.1"/>
    <property type="molecule type" value="Genomic_DNA"/>
</dbReference>
<dbReference type="InterPro" id="IPR000092">
    <property type="entry name" value="Polyprenyl_synt"/>
</dbReference>
<comment type="cofactor">
    <cofactor evidence="1">
        <name>Mg(2+)</name>
        <dbReference type="ChEBI" id="CHEBI:18420"/>
    </cofactor>
</comment>
<organism evidence="9 10">
    <name type="scientific">Saccharopolyspora elongata</name>
    <dbReference type="NCBI Taxonomy" id="2530387"/>
    <lineage>
        <taxon>Bacteria</taxon>
        <taxon>Bacillati</taxon>
        <taxon>Actinomycetota</taxon>
        <taxon>Actinomycetes</taxon>
        <taxon>Pseudonocardiales</taxon>
        <taxon>Pseudonocardiaceae</taxon>
        <taxon>Saccharopolyspora</taxon>
    </lineage>
</organism>
<proteinExistence type="inferred from homology"/>
<evidence type="ECO:0000256" key="4">
    <source>
        <dbReference type="ARBA" id="ARBA00022723"/>
    </source>
</evidence>
<name>A0A4R4Y8Z5_9PSEU</name>
<sequence length="290" mass="30754">MCQNHFQRAPTELLPRSLGKHRTGHARRCVPGSGEGDDAFLGCRGQVVGAGLGAVSGLLRVRFPGPPNPLFHVTEHALRHLNAIASTTRVRTGPQGGAKGVVVLAPTSPKRPGFVPGSPASCGSGPAMRGHGCARISSARCRTTVVCGPLRQQGSRVSTERIRAALALWSAQAVGADPAVGLLAAIAGELVHDFSLVHDGIMDNGRLRQGRPAVWTIYGIGPAVLLGNALHTFAQTILSETELYGHRAAARLATTVCDSCRGQAADFQFEHRDRSWYRDTCPCWKAKPAR</sequence>
<dbReference type="PANTHER" id="PTHR43281:SF1">
    <property type="entry name" value="FARNESYL DIPHOSPHATE SYNTHASE"/>
    <property type="match status" value="1"/>
</dbReference>
<dbReference type="OrthoDB" id="4497239at2"/>
<dbReference type="Proteomes" id="UP000294947">
    <property type="component" value="Unassembled WGS sequence"/>
</dbReference>
<dbReference type="Pfam" id="PF00348">
    <property type="entry name" value="polyprenyl_synt"/>
    <property type="match status" value="1"/>
</dbReference>
<dbReference type="GO" id="GO:0046872">
    <property type="term" value="F:metal ion binding"/>
    <property type="evidence" value="ECO:0007669"/>
    <property type="project" value="UniProtKB-KW"/>
</dbReference>
<dbReference type="PANTHER" id="PTHR43281">
    <property type="entry name" value="FARNESYL DIPHOSPHATE SYNTHASE"/>
    <property type="match status" value="1"/>
</dbReference>
<evidence type="ECO:0000256" key="1">
    <source>
        <dbReference type="ARBA" id="ARBA00001946"/>
    </source>
</evidence>
<evidence type="ECO:0000313" key="9">
    <source>
        <dbReference type="EMBL" id="TDD40915.1"/>
    </source>
</evidence>
<dbReference type="GO" id="GO:0008299">
    <property type="term" value="P:isoprenoid biosynthetic process"/>
    <property type="evidence" value="ECO:0007669"/>
    <property type="project" value="UniProtKB-KW"/>
</dbReference>
<comment type="similarity">
    <text evidence="2 7">Belongs to the FPP/GGPP synthase family.</text>
</comment>
<gene>
    <name evidence="9" type="ORF">E1288_34275</name>
</gene>
<dbReference type="GO" id="GO:0004659">
    <property type="term" value="F:prenyltransferase activity"/>
    <property type="evidence" value="ECO:0007669"/>
    <property type="project" value="InterPro"/>
</dbReference>
<keyword evidence="4" id="KW-0479">Metal-binding</keyword>
<dbReference type="AlphaFoldDB" id="A0A4R4Y8Z5"/>
<keyword evidence="6" id="KW-0414">Isoprene biosynthesis</keyword>
<evidence type="ECO:0000256" key="3">
    <source>
        <dbReference type="ARBA" id="ARBA00022679"/>
    </source>
</evidence>
<evidence type="ECO:0000256" key="7">
    <source>
        <dbReference type="RuleBase" id="RU004466"/>
    </source>
</evidence>
<dbReference type="SUPFAM" id="SSF48576">
    <property type="entry name" value="Terpenoid synthases"/>
    <property type="match status" value="1"/>
</dbReference>
<keyword evidence="5" id="KW-0460">Magnesium</keyword>
<evidence type="ECO:0000256" key="5">
    <source>
        <dbReference type="ARBA" id="ARBA00022842"/>
    </source>
</evidence>
<evidence type="ECO:0000256" key="8">
    <source>
        <dbReference type="SAM" id="MobiDB-lite"/>
    </source>
</evidence>
<evidence type="ECO:0000256" key="6">
    <source>
        <dbReference type="ARBA" id="ARBA00023229"/>
    </source>
</evidence>
<keyword evidence="10" id="KW-1185">Reference proteome</keyword>
<evidence type="ECO:0000313" key="10">
    <source>
        <dbReference type="Proteomes" id="UP000294947"/>
    </source>
</evidence>
<reference evidence="9 10" key="1">
    <citation type="submission" date="2019-03" db="EMBL/GenBank/DDBJ databases">
        <title>Draft genome sequences of novel Actinobacteria.</title>
        <authorList>
            <person name="Sahin N."/>
            <person name="Ay H."/>
            <person name="Saygin H."/>
        </authorList>
    </citation>
    <scope>NUCLEOTIDE SEQUENCE [LARGE SCALE GENOMIC DNA]</scope>
    <source>
        <strain evidence="9 10">7K502</strain>
    </source>
</reference>
<feature type="region of interest" description="Disordered" evidence="8">
    <location>
        <begin position="1"/>
        <end position="26"/>
    </location>
</feature>
<dbReference type="Gene3D" id="1.10.600.10">
    <property type="entry name" value="Farnesyl Diphosphate Synthase"/>
    <property type="match status" value="1"/>
</dbReference>
<evidence type="ECO:0000256" key="2">
    <source>
        <dbReference type="ARBA" id="ARBA00006706"/>
    </source>
</evidence>
<dbReference type="InterPro" id="IPR008949">
    <property type="entry name" value="Isoprenoid_synthase_dom_sf"/>
</dbReference>
<accession>A0A4R4Y8Z5</accession>
<keyword evidence="3 7" id="KW-0808">Transferase</keyword>
<comment type="caution">
    <text evidence="9">The sequence shown here is derived from an EMBL/GenBank/DDBJ whole genome shotgun (WGS) entry which is preliminary data.</text>
</comment>
<protein>
    <submittedName>
        <fullName evidence="9">Uncharacterized protein</fullName>
    </submittedName>
</protein>